<dbReference type="EMBL" id="ASPP01005907">
    <property type="protein sequence ID" value="ETO29675.1"/>
    <property type="molecule type" value="Genomic_DNA"/>
</dbReference>
<evidence type="ECO:0000313" key="1">
    <source>
        <dbReference type="EMBL" id="ETO29675.1"/>
    </source>
</evidence>
<sequence>MIATIQIWKDKTSQKQGSTSIRGFTENDQAAYAEHIQNVANLRSGNQGLGYSQTGKPQLNINSFRLLCDHILLDMFCTLFELEKKGTLLENGQVIELGNQNDKETIEEQTKSKKR</sequence>
<keyword evidence="2" id="KW-1185">Reference proteome</keyword>
<evidence type="ECO:0000313" key="2">
    <source>
        <dbReference type="Proteomes" id="UP000023152"/>
    </source>
</evidence>
<dbReference type="AlphaFoldDB" id="X6NTQ7"/>
<name>X6NTQ7_RETFI</name>
<proteinExistence type="predicted"/>
<gene>
    <name evidence="1" type="ORF">RFI_07443</name>
</gene>
<protein>
    <submittedName>
        <fullName evidence="1">Uncharacterized protein</fullName>
    </submittedName>
</protein>
<dbReference type="Proteomes" id="UP000023152">
    <property type="component" value="Unassembled WGS sequence"/>
</dbReference>
<organism evidence="1 2">
    <name type="scientific">Reticulomyxa filosa</name>
    <dbReference type="NCBI Taxonomy" id="46433"/>
    <lineage>
        <taxon>Eukaryota</taxon>
        <taxon>Sar</taxon>
        <taxon>Rhizaria</taxon>
        <taxon>Retaria</taxon>
        <taxon>Foraminifera</taxon>
        <taxon>Monothalamids</taxon>
        <taxon>Reticulomyxidae</taxon>
        <taxon>Reticulomyxa</taxon>
    </lineage>
</organism>
<comment type="caution">
    <text evidence="1">The sequence shown here is derived from an EMBL/GenBank/DDBJ whole genome shotgun (WGS) entry which is preliminary data.</text>
</comment>
<reference evidence="1 2" key="1">
    <citation type="journal article" date="2013" name="Curr. Biol.">
        <title>The Genome of the Foraminiferan Reticulomyxa filosa.</title>
        <authorList>
            <person name="Glockner G."/>
            <person name="Hulsmann N."/>
            <person name="Schleicher M."/>
            <person name="Noegel A.A."/>
            <person name="Eichinger L."/>
            <person name="Gallinger C."/>
            <person name="Pawlowski J."/>
            <person name="Sierra R."/>
            <person name="Euteneuer U."/>
            <person name="Pillet L."/>
            <person name="Moustafa A."/>
            <person name="Platzer M."/>
            <person name="Groth M."/>
            <person name="Szafranski K."/>
            <person name="Schliwa M."/>
        </authorList>
    </citation>
    <scope>NUCLEOTIDE SEQUENCE [LARGE SCALE GENOMIC DNA]</scope>
</reference>
<accession>X6NTQ7</accession>